<dbReference type="KEGG" id="had:CDV25_08550"/>
<gene>
    <name evidence="1" type="ORF">CDV25_08550</name>
    <name evidence="2" type="ORF">LS72_008900</name>
</gene>
<dbReference type="Proteomes" id="UP000244890">
    <property type="component" value="Chromosome"/>
</dbReference>
<dbReference type="EMBL" id="CP021886">
    <property type="protein sequence ID" value="AWI34806.1"/>
    <property type="molecule type" value="Genomic_DNA"/>
</dbReference>
<reference evidence="2 3" key="1">
    <citation type="journal article" date="2014" name="Genome Announc.">
        <title>Draft genome sequences of eight enterohepatic helicobacter species isolated from both laboratory and wild rodents.</title>
        <authorList>
            <person name="Sheh A."/>
            <person name="Shen Z."/>
            <person name="Fox J.G."/>
        </authorList>
    </citation>
    <scope>NUCLEOTIDE SEQUENCE [LARGE SCALE GENOMIC DNA]</scope>
    <source>
        <strain evidence="2 3">MIT-03-7007</strain>
    </source>
</reference>
<dbReference type="AlphaFoldDB" id="A0A099U6D4"/>
<dbReference type="InterPro" id="IPR011197">
    <property type="entry name" value="UCP012318"/>
</dbReference>
<reference evidence="1 4" key="2">
    <citation type="submission" date="2017-06" db="EMBL/GenBank/DDBJ databases">
        <title>Complete genome of Helicobacter apodemus.</title>
        <authorList>
            <person name="Cho S."/>
        </authorList>
    </citation>
    <scope>NUCLEOTIDE SEQUENCE [LARGE SCALE GENOMIC DNA]</scope>
    <source>
        <strain evidence="1">SCJK1</strain>
        <strain evidence="4">SNUVETPUB-15-01</strain>
    </source>
</reference>
<organism evidence="2 3">
    <name type="scientific">Helicobacter apodemus</name>
    <dbReference type="NCBI Taxonomy" id="135569"/>
    <lineage>
        <taxon>Bacteria</taxon>
        <taxon>Pseudomonadati</taxon>
        <taxon>Campylobacterota</taxon>
        <taxon>Epsilonproteobacteria</taxon>
        <taxon>Campylobacterales</taxon>
        <taxon>Helicobacteraceae</taxon>
        <taxon>Helicobacter</taxon>
    </lineage>
</organism>
<evidence type="ECO:0000313" key="1">
    <source>
        <dbReference type="EMBL" id="AWI34806.1"/>
    </source>
</evidence>
<sequence length="276" mass="32067">MNFFTLLYQALKATSAEEKCVLVQDIYTHFYSLKFVDEPILLLQKPTFANFCTILPKHKVPQGKVLKTDLNFAHLLHSIAHIEFCAIDLALDCAYRFRNLPLQYYFDWIEVAKEEVQHFLALQHLLNLLGYQYGDFGVHTTLFDCMQNCNILLDRIAIIPRGMEAIGLDVNPFLCAKVNASKHPIKEELLKVLNTLLKEEISHVSKGDKWFHYCCNVEKIPIKEHSKTYFDILQKHHFSFPKANSLLNAKARLKAGFTQEEIEYLEQNHLKNIQIK</sequence>
<dbReference type="Pfam" id="PF04305">
    <property type="entry name" value="DUF455"/>
    <property type="match status" value="1"/>
</dbReference>
<protein>
    <submittedName>
        <fullName evidence="2">Ferritin-like domain-containing protein</fullName>
    </submittedName>
</protein>
<accession>A0A099U6D4</accession>
<dbReference type="EMBL" id="JRPC02000025">
    <property type="protein sequence ID" value="TLE14206.1"/>
    <property type="molecule type" value="Genomic_DNA"/>
</dbReference>
<name>A0A099U6D4_9HELI</name>
<dbReference type="PANTHER" id="PTHR42782:SF4">
    <property type="entry name" value="DUF455 DOMAIN-CONTAINING PROTEIN"/>
    <property type="match status" value="1"/>
</dbReference>
<dbReference type="PANTHER" id="PTHR42782">
    <property type="entry name" value="SI:CH73-314G15.3"/>
    <property type="match status" value="1"/>
</dbReference>
<dbReference type="PIRSF" id="PIRSF012318">
    <property type="entry name" value="UCP012318"/>
    <property type="match status" value="1"/>
</dbReference>
<dbReference type="InterPro" id="IPR007402">
    <property type="entry name" value="DUF455"/>
</dbReference>
<evidence type="ECO:0000313" key="2">
    <source>
        <dbReference type="EMBL" id="TLE14206.1"/>
    </source>
</evidence>
<dbReference type="Proteomes" id="UP000029920">
    <property type="component" value="Unassembled WGS sequence"/>
</dbReference>
<keyword evidence="3" id="KW-1185">Reference proteome</keyword>
<evidence type="ECO:0000313" key="4">
    <source>
        <dbReference type="Proteomes" id="UP000244890"/>
    </source>
</evidence>
<proteinExistence type="predicted"/>
<dbReference type="OrthoDB" id="9778629at2"/>
<evidence type="ECO:0000313" key="3">
    <source>
        <dbReference type="Proteomes" id="UP000029920"/>
    </source>
</evidence>
<reference evidence="2" key="3">
    <citation type="submission" date="2018-04" db="EMBL/GenBank/DDBJ databases">
        <authorList>
            <person name="Sheh A."/>
            <person name="Shen Z."/>
            <person name="Mannion A.J."/>
            <person name="Fox J.G."/>
        </authorList>
    </citation>
    <scope>NUCLEOTIDE SEQUENCE</scope>
    <source>
        <strain evidence="2">MIT-03-7007</strain>
    </source>
</reference>